<protein>
    <submittedName>
        <fullName evidence="1">Uncharacterized protein</fullName>
    </submittedName>
</protein>
<evidence type="ECO:0000313" key="2">
    <source>
        <dbReference type="Proteomes" id="UP001151760"/>
    </source>
</evidence>
<evidence type="ECO:0000313" key="1">
    <source>
        <dbReference type="EMBL" id="GJS77233.1"/>
    </source>
</evidence>
<organism evidence="1 2">
    <name type="scientific">Tanacetum coccineum</name>
    <dbReference type="NCBI Taxonomy" id="301880"/>
    <lineage>
        <taxon>Eukaryota</taxon>
        <taxon>Viridiplantae</taxon>
        <taxon>Streptophyta</taxon>
        <taxon>Embryophyta</taxon>
        <taxon>Tracheophyta</taxon>
        <taxon>Spermatophyta</taxon>
        <taxon>Magnoliopsida</taxon>
        <taxon>eudicotyledons</taxon>
        <taxon>Gunneridae</taxon>
        <taxon>Pentapetalae</taxon>
        <taxon>asterids</taxon>
        <taxon>campanulids</taxon>
        <taxon>Asterales</taxon>
        <taxon>Asteraceae</taxon>
        <taxon>Asteroideae</taxon>
        <taxon>Anthemideae</taxon>
        <taxon>Anthemidinae</taxon>
        <taxon>Tanacetum</taxon>
    </lineage>
</organism>
<dbReference type="EMBL" id="BQNB010010432">
    <property type="protein sequence ID" value="GJS77233.1"/>
    <property type="molecule type" value="Genomic_DNA"/>
</dbReference>
<dbReference type="PANTHER" id="PTHR33018">
    <property type="entry name" value="OS10G0338966 PROTEIN-RELATED"/>
    <property type="match status" value="1"/>
</dbReference>
<dbReference type="Proteomes" id="UP001151760">
    <property type="component" value="Unassembled WGS sequence"/>
</dbReference>
<reference evidence="1" key="2">
    <citation type="submission" date="2022-01" db="EMBL/GenBank/DDBJ databases">
        <authorList>
            <person name="Yamashiro T."/>
            <person name="Shiraishi A."/>
            <person name="Satake H."/>
            <person name="Nakayama K."/>
        </authorList>
    </citation>
    <scope>NUCLEOTIDE SEQUENCE</scope>
</reference>
<sequence>MSQRGKRGIALCAKTYPATSYTITFNDIGLSDSDMAQRFATWMGVEVRARVSYLKGWKQVTTQELDQLWLRAKELWNISDDSATEHKKVLPRKMNEYHRKFKTNLTHIAQEGKDPLLVYKDLNMEDWPEFVSIRNSPAFMEKSAKAKANALKNTDRHKMGQTSYVRLEKMLAPIMQDSERRYPEIAKLECRRSKLHIFGRCSTIPAH</sequence>
<comment type="caution">
    <text evidence="1">The sequence shown here is derived from an EMBL/GenBank/DDBJ whole genome shotgun (WGS) entry which is preliminary data.</text>
</comment>
<gene>
    <name evidence="1" type="ORF">Tco_0727114</name>
</gene>
<proteinExistence type="predicted"/>
<accession>A0ABQ4YHI1</accession>
<dbReference type="PANTHER" id="PTHR33018:SF35">
    <property type="entry name" value="ULP1 PROTEASE FAMILY CATALYTIC DOMAIN, PAPAIN-LIKE CYSTEINE PEPTIDASE SUPERFAMILY"/>
    <property type="match status" value="1"/>
</dbReference>
<name>A0ABQ4YHI1_9ASTR</name>
<reference evidence="1" key="1">
    <citation type="journal article" date="2022" name="Int. J. Mol. Sci.">
        <title>Draft Genome of Tanacetum Coccineum: Genomic Comparison of Closely Related Tanacetum-Family Plants.</title>
        <authorList>
            <person name="Yamashiro T."/>
            <person name="Shiraishi A."/>
            <person name="Nakayama K."/>
            <person name="Satake H."/>
        </authorList>
    </citation>
    <scope>NUCLEOTIDE SEQUENCE</scope>
</reference>
<keyword evidence="2" id="KW-1185">Reference proteome</keyword>